<name>A0A8S3K0T3_9BILA</name>
<reference evidence="1" key="1">
    <citation type="submission" date="2021-02" db="EMBL/GenBank/DDBJ databases">
        <authorList>
            <person name="Nowell W R."/>
        </authorList>
    </citation>
    <scope>NUCLEOTIDE SEQUENCE</scope>
</reference>
<evidence type="ECO:0000313" key="1">
    <source>
        <dbReference type="EMBL" id="CAF5224619.1"/>
    </source>
</evidence>
<proteinExistence type="predicted"/>
<accession>A0A8S3K0T3</accession>
<dbReference type="EMBL" id="CAJOBI010357449">
    <property type="protein sequence ID" value="CAF5224619.1"/>
    <property type="molecule type" value="Genomic_DNA"/>
</dbReference>
<feature type="non-terminal residue" evidence="1">
    <location>
        <position position="1"/>
    </location>
</feature>
<organism evidence="1 2">
    <name type="scientific">Rotaria magnacalcarata</name>
    <dbReference type="NCBI Taxonomy" id="392030"/>
    <lineage>
        <taxon>Eukaryota</taxon>
        <taxon>Metazoa</taxon>
        <taxon>Spiralia</taxon>
        <taxon>Gnathifera</taxon>
        <taxon>Rotifera</taxon>
        <taxon>Eurotatoria</taxon>
        <taxon>Bdelloidea</taxon>
        <taxon>Philodinida</taxon>
        <taxon>Philodinidae</taxon>
        <taxon>Rotaria</taxon>
    </lineage>
</organism>
<dbReference type="Proteomes" id="UP000676336">
    <property type="component" value="Unassembled WGS sequence"/>
</dbReference>
<sequence>SIPNEQEIDHSPDDDEEKQLEDELEDIDLNHKVQTDMTDSPGIAEVMSKTSIHSRRMKILSKIPFFYRSKKAKKPEIRRLKLYEIFKFADKLDIFLMTIGTIAAVITGGK</sequence>
<comment type="caution">
    <text evidence="1">The sequence shown here is derived from an EMBL/GenBank/DDBJ whole genome shotgun (WGS) entry which is preliminary data.</text>
</comment>
<evidence type="ECO:0000313" key="2">
    <source>
        <dbReference type="Proteomes" id="UP000676336"/>
    </source>
</evidence>
<gene>
    <name evidence="1" type="ORF">SMN809_LOCUS83893</name>
</gene>
<dbReference type="AlphaFoldDB" id="A0A8S3K0T3"/>
<protein>
    <submittedName>
        <fullName evidence="1">Uncharacterized protein</fullName>
    </submittedName>
</protein>